<organism evidence="5">
    <name type="scientific">Triticum urartu</name>
    <name type="common">Red wild einkorn</name>
    <name type="synonym">Crithodium urartu</name>
    <dbReference type="NCBI Taxonomy" id="4572"/>
    <lineage>
        <taxon>Eukaryota</taxon>
        <taxon>Viridiplantae</taxon>
        <taxon>Streptophyta</taxon>
        <taxon>Embryophyta</taxon>
        <taxon>Tracheophyta</taxon>
        <taxon>Spermatophyta</taxon>
        <taxon>Magnoliopsida</taxon>
        <taxon>Liliopsida</taxon>
        <taxon>Poales</taxon>
        <taxon>Poaceae</taxon>
        <taxon>BOP clade</taxon>
        <taxon>Pooideae</taxon>
        <taxon>Triticodae</taxon>
        <taxon>Triticeae</taxon>
        <taxon>Triticinae</taxon>
        <taxon>Triticum</taxon>
    </lineage>
</organism>
<evidence type="ECO:0000256" key="3">
    <source>
        <dbReference type="ARBA" id="ARBA00022777"/>
    </source>
</evidence>
<dbReference type="AlphaFoldDB" id="M7ZGD9"/>
<evidence type="ECO:0000313" key="5">
    <source>
        <dbReference type="EMBL" id="EMS58701.1"/>
    </source>
</evidence>
<dbReference type="PANTHER" id="PTHR34273:SF2">
    <property type="entry name" value="METHYLTHIORIBOSE KINASE"/>
    <property type="match status" value="1"/>
</dbReference>
<sequence length="115" mass="12250">MAAADEAQGFRPLDEASLVAYIRTTPALAASLGGRVDDLAVKEVGDGNLNFVYIVTSGRLRRRQAGPCRSSGCIIGPRTISKVSHRSSNYENHHPDPQSAIGVLSCSSNYFKGVT</sequence>
<keyword evidence="3" id="KW-0418">Kinase</keyword>
<keyword evidence="4" id="KW-0067">ATP-binding</keyword>
<dbReference type="Gene3D" id="3.30.200.20">
    <property type="entry name" value="Phosphorylase Kinase, domain 1"/>
    <property type="match status" value="1"/>
</dbReference>
<dbReference type="PANTHER" id="PTHR34273">
    <property type="entry name" value="METHYLTHIORIBOSE KINASE"/>
    <property type="match status" value="1"/>
</dbReference>
<evidence type="ECO:0000256" key="2">
    <source>
        <dbReference type="ARBA" id="ARBA00022741"/>
    </source>
</evidence>
<reference evidence="5" key="1">
    <citation type="journal article" date="2013" name="Nature">
        <title>Draft genome of the wheat A-genome progenitor Triticum urartu.</title>
        <authorList>
            <person name="Ling H.Q."/>
            <person name="Zhao S."/>
            <person name="Liu D."/>
            <person name="Wang J."/>
            <person name="Sun H."/>
            <person name="Zhang C."/>
            <person name="Fan H."/>
            <person name="Li D."/>
            <person name="Dong L."/>
            <person name="Tao Y."/>
            <person name="Gao C."/>
            <person name="Wu H."/>
            <person name="Li Y."/>
            <person name="Cui Y."/>
            <person name="Guo X."/>
            <person name="Zheng S."/>
            <person name="Wang B."/>
            <person name="Yu K."/>
            <person name="Liang Q."/>
            <person name="Yang W."/>
            <person name="Lou X."/>
            <person name="Chen J."/>
            <person name="Feng M."/>
            <person name="Jian J."/>
            <person name="Zhang X."/>
            <person name="Luo G."/>
            <person name="Jiang Y."/>
            <person name="Liu J."/>
            <person name="Wang Z."/>
            <person name="Sha Y."/>
            <person name="Zhang B."/>
            <person name="Wu H."/>
            <person name="Tang D."/>
            <person name="Shen Q."/>
            <person name="Xue P."/>
            <person name="Zou S."/>
            <person name="Wang X."/>
            <person name="Liu X."/>
            <person name="Wang F."/>
            <person name="Yang Y."/>
            <person name="An X."/>
            <person name="Dong Z."/>
            <person name="Zhang K."/>
            <person name="Zhang X."/>
            <person name="Luo M.C."/>
            <person name="Dvorak J."/>
            <person name="Tong Y."/>
            <person name="Wang J."/>
            <person name="Yang H."/>
            <person name="Li Z."/>
            <person name="Wang D."/>
            <person name="Zhang A."/>
            <person name="Wang J."/>
        </authorList>
    </citation>
    <scope>NUCLEOTIDE SEQUENCE</scope>
</reference>
<evidence type="ECO:0008006" key="6">
    <source>
        <dbReference type="Google" id="ProtNLM"/>
    </source>
</evidence>
<dbReference type="STRING" id="4572.M7ZGD9"/>
<proteinExistence type="predicted"/>
<keyword evidence="2" id="KW-0547">Nucleotide-binding</keyword>
<evidence type="ECO:0000256" key="4">
    <source>
        <dbReference type="ARBA" id="ARBA00022840"/>
    </source>
</evidence>
<protein>
    <recommendedName>
        <fullName evidence="6">S-methyl-5-thioribose kinase</fullName>
    </recommendedName>
</protein>
<gene>
    <name evidence="5" type="ORF">TRIUR3_08387</name>
</gene>
<dbReference type="EMBL" id="KD129652">
    <property type="protein sequence ID" value="EMS58701.1"/>
    <property type="molecule type" value="Genomic_DNA"/>
</dbReference>
<keyword evidence="1" id="KW-0808">Transferase</keyword>
<dbReference type="GO" id="GO:0005524">
    <property type="term" value="F:ATP binding"/>
    <property type="evidence" value="ECO:0007669"/>
    <property type="project" value="UniProtKB-KW"/>
</dbReference>
<name>M7ZGD9_TRIUA</name>
<evidence type="ECO:0000256" key="1">
    <source>
        <dbReference type="ARBA" id="ARBA00022679"/>
    </source>
</evidence>
<dbReference type="GO" id="GO:0016301">
    <property type="term" value="F:kinase activity"/>
    <property type="evidence" value="ECO:0007669"/>
    <property type="project" value="UniProtKB-KW"/>
</dbReference>
<accession>M7ZGD9</accession>